<protein>
    <submittedName>
        <fullName evidence="2">Phenol degradation meta-pathway protein</fullName>
    </submittedName>
</protein>
<dbReference type="EMBL" id="BANC01000167">
    <property type="protein sequence ID" value="GAN82167.1"/>
    <property type="molecule type" value="Genomic_DNA"/>
</dbReference>
<dbReference type="STRING" id="1120923.SAMN02746095_03693"/>
<name>A0A0D6PKI3_9PROT</name>
<dbReference type="AlphaFoldDB" id="A0A0D6PKI3"/>
<evidence type="ECO:0000313" key="2">
    <source>
        <dbReference type="EMBL" id="GAN82167.1"/>
    </source>
</evidence>
<gene>
    <name evidence="2" type="ORF">Aam_170_011</name>
</gene>
<evidence type="ECO:0000256" key="1">
    <source>
        <dbReference type="SAM" id="SignalP"/>
    </source>
</evidence>
<dbReference type="RefSeq" id="WP_048880562.1">
    <property type="nucleotide sequence ID" value="NZ_BANC01000167.1"/>
</dbReference>
<evidence type="ECO:0000313" key="3">
    <source>
        <dbReference type="Proteomes" id="UP000032668"/>
    </source>
</evidence>
<reference evidence="2 3" key="1">
    <citation type="submission" date="2012-11" db="EMBL/GenBank/DDBJ databases">
        <title>Whole genome sequence of Acidocella aminolytica 101 = DSM 11237.</title>
        <authorList>
            <person name="Azuma Y."/>
            <person name="Higashiura N."/>
            <person name="Hirakawa H."/>
            <person name="Matsushita K."/>
        </authorList>
    </citation>
    <scope>NUCLEOTIDE SEQUENCE [LARGE SCALE GENOMIC DNA]</scope>
    <source>
        <strain evidence="3">101 / DSM 11237</strain>
    </source>
</reference>
<dbReference type="Pfam" id="PF13557">
    <property type="entry name" value="Phenol_MetA_deg"/>
    <property type="match status" value="1"/>
</dbReference>
<feature type="chain" id="PRO_5010310530" evidence="1">
    <location>
        <begin position="26"/>
        <end position="362"/>
    </location>
</feature>
<proteinExistence type="predicted"/>
<dbReference type="Proteomes" id="UP000032668">
    <property type="component" value="Unassembled WGS sequence"/>
</dbReference>
<dbReference type="OrthoDB" id="191143at2"/>
<keyword evidence="1" id="KW-0732">Signal</keyword>
<dbReference type="InterPro" id="IPR025737">
    <property type="entry name" value="FApF"/>
</dbReference>
<organism evidence="2 3">
    <name type="scientific">Acidocella aminolytica 101 = DSM 11237</name>
    <dbReference type="NCBI Taxonomy" id="1120923"/>
    <lineage>
        <taxon>Bacteria</taxon>
        <taxon>Pseudomonadati</taxon>
        <taxon>Pseudomonadota</taxon>
        <taxon>Alphaproteobacteria</taxon>
        <taxon>Acetobacterales</taxon>
        <taxon>Acidocellaceae</taxon>
        <taxon>Acidocella</taxon>
    </lineage>
</organism>
<keyword evidence="3" id="KW-1185">Reference proteome</keyword>
<sequence>MTRIRPIAAAIFGAGLWLSAMAAHASDPWPDEAIQPPPNTNIVLYYNAFTMAGSYGTTKGVVENHNTRVNVDLQALRYIHTFNVQGVLAGVQLYVPYVSFIGNQRLGIDNIPAPQGMPPGAPAYGPGRETLSAASGFGQPSFGAFVFPFFNQSTSTGLVLGAWISPPVSSYDKNAALNYSQNLWTGELEAGFRTTLLGQPGGRNLALSVWGETYFYGSNGDAGLVSPAISANDIPSDYGFYHQLNPAVPANNPLRPQSVKPATFSMQPTEELRVYLPYQFYPKSRAFISPGFYQSFGGKGIYTLPDGTKLDSGTRTDETQLRLIVSTFLTPHWQLALNGEYDVMAHGGPLYRTIELRIGAAF</sequence>
<feature type="signal peptide" evidence="1">
    <location>
        <begin position="1"/>
        <end position="25"/>
    </location>
</feature>
<accession>A0A0D6PKI3</accession>
<comment type="caution">
    <text evidence="2">The sequence shown here is derived from an EMBL/GenBank/DDBJ whole genome shotgun (WGS) entry which is preliminary data.</text>
</comment>